<dbReference type="Gene3D" id="2.60.40.420">
    <property type="entry name" value="Cupredoxins - blue copper proteins"/>
    <property type="match status" value="1"/>
</dbReference>
<evidence type="ECO:0000256" key="15">
    <source>
        <dbReference type="ARBA" id="ARBA00047816"/>
    </source>
</evidence>
<feature type="domain" description="Cytochrome oxidase subunit II copper A binding" evidence="19">
    <location>
        <begin position="134"/>
        <end position="262"/>
    </location>
</feature>
<keyword evidence="8" id="KW-1278">Translocase</keyword>
<comment type="catalytic activity">
    <reaction evidence="15">
        <text>4 Fe(II)-[cytochrome c] + O2 + 8 H(+)(in) = 4 Fe(III)-[cytochrome c] + 2 H2O + 4 H(+)(out)</text>
        <dbReference type="Rhea" id="RHEA:11436"/>
        <dbReference type="Rhea" id="RHEA-COMP:10350"/>
        <dbReference type="Rhea" id="RHEA-COMP:14399"/>
        <dbReference type="ChEBI" id="CHEBI:15377"/>
        <dbReference type="ChEBI" id="CHEBI:15378"/>
        <dbReference type="ChEBI" id="CHEBI:15379"/>
        <dbReference type="ChEBI" id="CHEBI:29033"/>
        <dbReference type="ChEBI" id="CHEBI:29034"/>
        <dbReference type="EC" id="7.1.1.9"/>
    </reaction>
</comment>
<evidence type="ECO:0000256" key="18">
    <source>
        <dbReference type="SAM" id="SignalP"/>
    </source>
</evidence>
<dbReference type="PROSITE" id="PS51257">
    <property type="entry name" value="PROKAR_LIPOPROTEIN"/>
    <property type="match status" value="1"/>
</dbReference>
<keyword evidence="4" id="KW-0813">Transport</keyword>
<evidence type="ECO:0000256" key="8">
    <source>
        <dbReference type="ARBA" id="ARBA00022967"/>
    </source>
</evidence>
<gene>
    <name evidence="20" type="primary">coxB</name>
    <name evidence="20" type="ORF">WDZ17_07505</name>
</gene>
<dbReference type="InterPro" id="IPR014222">
    <property type="entry name" value="Cyt_c_oxidase_su2"/>
</dbReference>
<dbReference type="InterPro" id="IPR002429">
    <property type="entry name" value="CcO_II-like_C"/>
</dbReference>
<dbReference type="PANTHER" id="PTHR22888">
    <property type="entry name" value="CYTOCHROME C OXIDASE, SUBUNIT II"/>
    <property type="match status" value="1"/>
</dbReference>
<reference evidence="20 21" key="1">
    <citation type="journal article" date="2017" name="Int. J. Syst. Evol. Microbiol.">
        <title>Pseudokineococcus basanitobsidens sp. nov., isolated from volcanic rock.</title>
        <authorList>
            <person name="Lee D.W."/>
            <person name="Park M.Y."/>
            <person name="Kim J.J."/>
            <person name="Kim B.S."/>
        </authorList>
    </citation>
    <scope>NUCLEOTIDE SEQUENCE [LARGE SCALE GENOMIC DNA]</scope>
    <source>
        <strain evidence="20 21">DSM 103726</strain>
    </source>
</reference>
<evidence type="ECO:0000259" key="19">
    <source>
        <dbReference type="PROSITE" id="PS50857"/>
    </source>
</evidence>
<comment type="subcellular location">
    <subcellularLocation>
        <location evidence="1">Membrane</location>
        <topology evidence="1">Multi-pass membrane protein</topology>
    </subcellularLocation>
</comment>
<feature type="transmembrane region" description="Helical" evidence="17">
    <location>
        <begin position="104"/>
        <end position="122"/>
    </location>
</feature>
<evidence type="ECO:0000256" key="3">
    <source>
        <dbReference type="ARBA" id="ARBA00012949"/>
    </source>
</evidence>
<organism evidence="20 21">
    <name type="scientific">Pseudokineococcus basanitobsidens</name>
    <dbReference type="NCBI Taxonomy" id="1926649"/>
    <lineage>
        <taxon>Bacteria</taxon>
        <taxon>Bacillati</taxon>
        <taxon>Actinomycetota</taxon>
        <taxon>Actinomycetes</taxon>
        <taxon>Kineosporiales</taxon>
        <taxon>Kineosporiaceae</taxon>
        <taxon>Pseudokineococcus</taxon>
    </lineage>
</organism>
<proteinExistence type="inferred from homology"/>
<evidence type="ECO:0000256" key="16">
    <source>
        <dbReference type="SAM" id="MobiDB-lite"/>
    </source>
</evidence>
<evidence type="ECO:0000256" key="13">
    <source>
        <dbReference type="ARBA" id="ARBA00024688"/>
    </source>
</evidence>
<keyword evidence="18" id="KW-0732">Signal</keyword>
<comment type="function">
    <text evidence="13">Subunits I and II form the functional core of the enzyme complex. Electrons originating in cytochrome c are transferred via heme a and Cu(A) to the binuclear center formed by heme a3 and Cu(B).</text>
</comment>
<feature type="region of interest" description="Disordered" evidence="16">
    <location>
        <begin position="265"/>
        <end position="290"/>
    </location>
</feature>
<keyword evidence="9" id="KW-0249">Electron transport</keyword>
<dbReference type="SUPFAM" id="SSF49503">
    <property type="entry name" value="Cupredoxins"/>
    <property type="match status" value="1"/>
</dbReference>
<comment type="caution">
    <text evidence="20">The sequence shown here is derived from an EMBL/GenBank/DDBJ whole genome shotgun (WGS) entry which is preliminary data.</text>
</comment>
<evidence type="ECO:0000256" key="5">
    <source>
        <dbReference type="ARBA" id="ARBA00022660"/>
    </source>
</evidence>
<protein>
    <recommendedName>
        <fullName evidence="3">cytochrome-c oxidase</fullName>
        <ecNumber evidence="3">7.1.1.9</ecNumber>
    </recommendedName>
    <alternativeName>
        <fullName evidence="14">Cytochrome aa3 subunit 2</fullName>
    </alternativeName>
</protein>
<evidence type="ECO:0000256" key="2">
    <source>
        <dbReference type="ARBA" id="ARBA00007866"/>
    </source>
</evidence>
<dbReference type="InterPro" id="IPR045187">
    <property type="entry name" value="CcO_II"/>
</dbReference>
<dbReference type="PANTHER" id="PTHR22888:SF9">
    <property type="entry name" value="CYTOCHROME C OXIDASE SUBUNIT 2"/>
    <property type="match status" value="1"/>
</dbReference>
<dbReference type="InterPro" id="IPR008972">
    <property type="entry name" value="Cupredoxin"/>
</dbReference>
<feature type="compositionally biased region" description="Basic and acidic residues" evidence="16">
    <location>
        <begin position="272"/>
        <end position="290"/>
    </location>
</feature>
<dbReference type="CDD" id="cd13919">
    <property type="entry name" value="CuRO_HCO_II_like_5"/>
    <property type="match status" value="1"/>
</dbReference>
<evidence type="ECO:0000256" key="9">
    <source>
        <dbReference type="ARBA" id="ARBA00022982"/>
    </source>
</evidence>
<evidence type="ECO:0000313" key="20">
    <source>
        <dbReference type="EMBL" id="MEJ5945143.1"/>
    </source>
</evidence>
<dbReference type="InterPro" id="IPR001505">
    <property type="entry name" value="Copper_CuA"/>
</dbReference>
<evidence type="ECO:0000256" key="4">
    <source>
        <dbReference type="ARBA" id="ARBA00022448"/>
    </source>
</evidence>
<dbReference type="EC" id="7.1.1.9" evidence="3"/>
<name>A0ABU8RJ97_9ACTN</name>
<evidence type="ECO:0000256" key="14">
    <source>
        <dbReference type="ARBA" id="ARBA00031399"/>
    </source>
</evidence>
<dbReference type="SUPFAM" id="SSF81464">
    <property type="entry name" value="Cytochrome c oxidase subunit II-like, transmembrane region"/>
    <property type="match status" value="1"/>
</dbReference>
<evidence type="ECO:0000256" key="11">
    <source>
        <dbReference type="ARBA" id="ARBA00023008"/>
    </source>
</evidence>
<evidence type="ECO:0000313" key="21">
    <source>
        <dbReference type="Proteomes" id="UP001387100"/>
    </source>
</evidence>
<evidence type="ECO:0000256" key="17">
    <source>
        <dbReference type="SAM" id="Phobius"/>
    </source>
</evidence>
<keyword evidence="11" id="KW-0186">Copper</keyword>
<dbReference type="RefSeq" id="WP_339574525.1">
    <property type="nucleotide sequence ID" value="NZ_JBBIAA010000005.1"/>
</dbReference>
<dbReference type="InterPro" id="IPR036257">
    <property type="entry name" value="Cyt_c_oxidase_su2_TM_sf"/>
</dbReference>
<sequence length="290" mass="32098">MVRPTATNRPRRRAAPLLAGLAATALLTAGCSSQAISTGWLPSTADATDETGRVISLWNGSWIAALAVGVLVWGLIVWVVVAYRRKPDDVGLPAQLRYNVPLEILYTVVPLMMVGVLFYFTARDQSAIEQLSDDPDVQINVVGKQWAWDFNYLTDDVYETSTQVDLDEQGTPETAIPTLYLPVDQTVQFELTSRDVIHSFWVTGFLYKKDMIPGRTNYMEVTPTQTGVYEGKCAELCGQYHSEMLFRVAVVSQDEYDDQMQALRDAGQTGRLGEDLNKTGSDGTRDGGEQ</sequence>
<keyword evidence="10 17" id="KW-1133">Transmembrane helix</keyword>
<dbReference type="EMBL" id="JBBIAA010000005">
    <property type="protein sequence ID" value="MEJ5945143.1"/>
    <property type="molecule type" value="Genomic_DNA"/>
</dbReference>
<dbReference type="Proteomes" id="UP001387100">
    <property type="component" value="Unassembled WGS sequence"/>
</dbReference>
<dbReference type="Gene3D" id="1.10.287.90">
    <property type="match status" value="1"/>
</dbReference>
<dbReference type="PROSITE" id="PS50857">
    <property type="entry name" value="COX2_CUA"/>
    <property type="match status" value="1"/>
</dbReference>
<dbReference type="Pfam" id="PF00116">
    <property type="entry name" value="COX2"/>
    <property type="match status" value="1"/>
</dbReference>
<evidence type="ECO:0000256" key="1">
    <source>
        <dbReference type="ARBA" id="ARBA00004141"/>
    </source>
</evidence>
<keyword evidence="7" id="KW-0479">Metal-binding</keyword>
<evidence type="ECO:0000256" key="12">
    <source>
        <dbReference type="ARBA" id="ARBA00023136"/>
    </source>
</evidence>
<comment type="similarity">
    <text evidence="2">Belongs to the cytochrome c oxidase subunit 2 family.</text>
</comment>
<evidence type="ECO:0000256" key="7">
    <source>
        <dbReference type="ARBA" id="ARBA00022723"/>
    </source>
</evidence>
<evidence type="ECO:0000256" key="6">
    <source>
        <dbReference type="ARBA" id="ARBA00022692"/>
    </source>
</evidence>
<keyword evidence="21" id="KW-1185">Reference proteome</keyword>
<dbReference type="PROSITE" id="PS00078">
    <property type="entry name" value="COX2"/>
    <property type="match status" value="1"/>
</dbReference>
<feature type="transmembrane region" description="Helical" evidence="17">
    <location>
        <begin position="63"/>
        <end position="83"/>
    </location>
</feature>
<keyword evidence="12 17" id="KW-0472">Membrane</keyword>
<dbReference type="PRINTS" id="PR01166">
    <property type="entry name" value="CYCOXIDASEII"/>
</dbReference>
<feature type="chain" id="PRO_5046473709" description="cytochrome-c oxidase" evidence="18">
    <location>
        <begin position="36"/>
        <end position="290"/>
    </location>
</feature>
<evidence type="ECO:0000256" key="10">
    <source>
        <dbReference type="ARBA" id="ARBA00022989"/>
    </source>
</evidence>
<accession>A0ABU8RJ97</accession>
<feature type="signal peptide" evidence="18">
    <location>
        <begin position="1"/>
        <end position="35"/>
    </location>
</feature>
<dbReference type="NCBIfam" id="TIGR02866">
    <property type="entry name" value="CoxB"/>
    <property type="match status" value="1"/>
</dbReference>
<keyword evidence="5" id="KW-0679">Respiratory chain</keyword>
<keyword evidence="6 17" id="KW-0812">Transmembrane</keyword>